<dbReference type="PROSITE" id="PS51007">
    <property type="entry name" value="CYTC"/>
    <property type="match status" value="1"/>
</dbReference>
<gene>
    <name evidence="9" type="ORF">CQW29_21930</name>
</gene>
<feature type="signal peptide" evidence="7">
    <location>
        <begin position="1"/>
        <end position="34"/>
    </location>
</feature>
<proteinExistence type="predicted"/>
<dbReference type="PANTHER" id="PTHR33751">
    <property type="entry name" value="CBB3-TYPE CYTOCHROME C OXIDASE SUBUNIT FIXP"/>
    <property type="match status" value="1"/>
</dbReference>
<feature type="domain" description="Cytochrome c" evidence="8">
    <location>
        <begin position="36"/>
        <end position="121"/>
    </location>
</feature>
<keyword evidence="1" id="KW-0813">Transport</keyword>
<evidence type="ECO:0000256" key="6">
    <source>
        <dbReference type="PROSITE-ProRule" id="PRU00433"/>
    </source>
</evidence>
<dbReference type="InterPro" id="IPR036909">
    <property type="entry name" value="Cyt_c-like_dom_sf"/>
</dbReference>
<protein>
    <submittedName>
        <fullName evidence="9">Cytochrome C</fullName>
    </submittedName>
</protein>
<dbReference type="GO" id="GO:0020037">
    <property type="term" value="F:heme binding"/>
    <property type="evidence" value="ECO:0007669"/>
    <property type="project" value="InterPro"/>
</dbReference>
<dbReference type="PANTHER" id="PTHR33751:SF9">
    <property type="entry name" value="CYTOCHROME C4"/>
    <property type="match status" value="1"/>
</dbReference>
<dbReference type="InterPro" id="IPR009056">
    <property type="entry name" value="Cyt_c-like_dom"/>
</dbReference>
<dbReference type="OrthoDB" id="9796421at2"/>
<dbReference type="Gene3D" id="1.10.760.10">
    <property type="entry name" value="Cytochrome c-like domain"/>
    <property type="match status" value="1"/>
</dbReference>
<dbReference type="InterPro" id="IPR050597">
    <property type="entry name" value="Cytochrome_c_Oxidase_Subunit"/>
</dbReference>
<dbReference type="Pfam" id="PF00034">
    <property type="entry name" value="Cytochrom_C"/>
    <property type="match status" value="1"/>
</dbReference>
<keyword evidence="5 6" id="KW-0408">Iron</keyword>
<evidence type="ECO:0000256" key="5">
    <source>
        <dbReference type="ARBA" id="ARBA00023004"/>
    </source>
</evidence>
<evidence type="ECO:0000313" key="9">
    <source>
        <dbReference type="EMBL" id="PRD13320.1"/>
    </source>
</evidence>
<evidence type="ECO:0000256" key="3">
    <source>
        <dbReference type="ARBA" id="ARBA00022723"/>
    </source>
</evidence>
<comment type="caution">
    <text evidence="9">The sequence shown here is derived from an EMBL/GenBank/DDBJ whole genome shotgun (WGS) entry which is preliminary data.</text>
</comment>
<sequence length="125" mass="13649">MRTDGVGMKNSNRRLLIWLFLTSMAIFAAPQALAMSDGTDGKSKEFAQPETASRCMSCHGPGGISQNPEWPNLAGQKAPYLRSQLQAFRDGSRKNGMMQNVVNGLTDTDISQLSHYFSQLPSANP</sequence>
<organism evidence="9 10">
    <name type="scientific">Pantoea coffeiphila</name>
    <dbReference type="NCBI Taxonomy" id="1465635"/>
    <lineage>
        <taxon>Bacteria</taxon>
        <taxon>Pseudomonadati</taxon>
        <taxon>Pseudomonadota</taxon>
        <taxon>Gammaproteobacteria</taxon>
        <taxon>Enterobacterales</taxon>
        <taxon>Erwiniaceae</taxon>
        <taxon>Pantoea</taxon>
    </lineage>
</organism>
<evidence type="ECO:0000313" key="10">
    <source>
        <dbReference type="Proteomes" id="UP000239181"/>
    </source>
</evidence>
<evidence type="ECO:0000256" key="4">
    <source>
        <dbReference type="ARBA" id="ARBA00022982"/>
    </source>
</evidence>
<keyword evidence="10" id="KW-1185">Reference proteome</keyword>
<dbReference type="AlphaFoldDB" id="A0A2S9I6B0"/>
<reference evidence="9 10" key="1">
    <citation type="submission" date="2017-10" db="EMBL/GenBank/DDBJ databases">
        <title>Draft genome of two endophytic bacteria isolated from 'guarana' Paullinia cupana (Mart.) Ducke.</title>
        <authorList>
            <person name="Siqueira K.A."/>
            <person name="Liotti R.G."/>
            <person name="Mendes T.A."/>
            <person name="Soares M.A."/>
        </authorList>
    </citation>
    <scope>NUCLEOTIDE SEQUENCE [LARGE SCALE GENOMIC DNA]</scope>
    <source>
        <strain evidence="9 10">342</strain>
    </source>
</reference>
<dbReference type="SUPFAM" id="SSF46626">
    <property type="entry name" value="Cytochrome c"/>
    <property type="match status" value="1"/>
</dbReference>
<evidence type="ECO:0000256" key="1">
    <source>
        <dbReference type="ARBA" id="ARBA00022448"/>
    </source>
</evidence>
<keyword evidence="4" id="KW-0249">Electron transport</keyword>
<keyword evidence="3 6" id="KW-0479">Metal-binding</keyword>
<name>A0A2S9I6B0_9GAMM</name>
<evidence type="ECO:0000256" key="7">
    <source>
        <dbReference type="SAM" id="SignalP"/>
    </source>
</evidence>
<dbReference type="GO" id="GO:0009055">
    <property type="term" value="F:electron transfer activity"/>
    <property type="evidence" value="ECO:0007669"/>
    <property type="project" value="InterPro"/>
</dbReference>
<dbReference type="Proteomes" id="UP000239181">
    <property type="component" value="Unassembled WGS sequence"/>
</dbReference>
<dbReference type="EMBL" id="PDET01000020">
    <property type="protein sequence ID" value="PRD13320.1"/>
    <property type="molecule type" value="Genomic_DNA"/>
</dbReference>
<accession>A0A2S9I6B0</accession>
<keyword evidence="2 6" id="KW-0349">Heme</keyword>
<keyword evidence="7" id="KW-0732">Signal</keyword>
<evidence type="ECO:0000259" key="8">
    <source>
        <dbReference type="PROSITE" id="PS51007"/>
    </source>
</evidence>
<feature type="chain" id="PRO_5016302640" evidence="7">
    <location>
        <begin position="35"/>
        <end position="125"/>
    </location>
</feature>
<dbReference type="GO" id="GO:0046872">
    <property type="term" value="F:metal ion binding"/>
    <property type="evidence" value="ECO:0007669"/>
    <property type="project" value="UniProtKB-KW"/>
</dbReference>
<evidence type="ECO:0000256" key="2">
    <source>
        <dbReference type="ARBA" id="ARBA00022617"/>
    </source>
</evidence>